<reference evidence="3" key="1">
    <citation type="journal article" date="2015" name="BMC Genomics">
        <title>Draft genome of a commonly misdiagnosed multidrug resistant pathogen Candida auris.</title>
        <authorList>
            <person name="Chatterjee S."/>
            <person name="Alampalli S.V."/>
            <person name="Nageshan R.K."/>
            <person name="Chettiar S.T."/>
            <person name="Joshi S."/>
            <person name="Tatu U.S."/>
        </authorList>
    </citation>
    <scope>NUCLEOTIDE SEQUENCE [LARGE SCALE GENOMIC DNA]</scope>
    <source>
        <strain evidence="3">6684</strain>
    </source>
</reference>
<organism evidence="2 3">
    <name type="scientific">Candidozyma auris</name>
    <name type="common">Yeast</name>
    <name type="synonym">Candida auris</name>
    <dbReference type="NCBI Taxonomy" id="498019"/>
    <lineage>
        <taxon>Eukaryota</taxon>
        <taxon>Fungi</taxon>
        <taxon>Dikarya</taxon>
        <taxon>Ascomycota</taxon>
        <taxon>Saccharomycotina</taxon>
        <taxon>Pichiomycetes</taxon>
        <taxon>Metschnikowiaceae</taxon>
        <taxon>Candidozyma</taxon>
    </lineage>
</organism>
<dbReference type="VEuPathDB" id="FungiDB:CJJ09_003463"/>
<evidence type="ECO:0000313" key="3">
    <source>
        <dbReference type="Proteomes" id="UP000037122"/>
    </source>
</evidence>
<gene>
    <name evidence="2" type="ORF">QG37_04267</name>
</gene>
<sequence length="701" mass="80796">MLGIAGKIAQCRSRLRPFLCVVRFNSGYPRLADRAHRQLYNSLQTETKRYRNGNSVKLKPSLPHFFVWLQKAINKEPVALGKAHIPVPFSREAVVEVGLFHLLIGLQGHKIEGWDWNSLMEHLESLSTKMQASNRFADAETSSLADVKRALLLEISERKPNKEQESIIDMSVRVVGSAEPEIYSNPSSTIVTWLQILFASSVTDAERSLRNSEHTPPCIISDFLLRTPMSRMELHSQLKLWESSIGSIGHQYHRKQSHIINIITHLCYYCVHYDPSYIYDLMKHSLRYFTSGASGITYKLFNPQQTNKLLWTLSSFLMQTSVPSSQTSMSIIRAQELLVKHITHQELSQLGFMAIVTSLRLVDVKKAQKLLDHAKAQFPEPIAETHIASIYLSVTTEQLLHNFNLGVSHFESSATLWLAFITKLNEFGLLSEQRSHKILKQLVNRLDRLIISKQIIIMLLQPIKTTSGIEQFIEQLQSARMFNNYRGIIHNRYLHILYQNSDGKSLRKPYLDGICTSSSNLECARLLYSFMKRKTVGNVGVMLAGESTYQAENLYELYQEELGMKSPDENCLVALIKAATKKYLDERRLWWNNFHASQIAVYEFKMNVSETHDDTKIMPSNKTWQLYVTLLRDCDYTAELSEILRWWEQLHFVPERDTLLMLLKALPLPFAQRHIKHWRSVPDSSSSLKDWPWPSEEELTV</sequence>
<dbReference type="Proteomes" id="UP000037122">
    <property type="component" value="Unassembled WGS sequence"/>
</dbReference>
<comment type="caution">
    <text evidence="2">The sequence shown here is derived from an EMBL/GenBank/DDBJ whole genome shotgun (WGS) entry which is preliminary data.</text>
</comment>
<dbReference type="EMBL" id="LGST01000029">
    <property type="protein sequence ID" value="KND98922.1"/>
    <property type="molecule type" value="Genomic_DNA"/>
</dbReference>
<dbReference type="VEuPathDB" id="FungiDB:CJI96_0003052"/>
<feature type="region of interest" description="Disordered" evidence="1">
    <location>
        <begin position="682"/>
        <end position="701"/>
    </location>
</feature>
<dbReference type="VEuPathDB" id="FungiDB:CJI97_001398"/>
<dbReference type="AlphaFoldDB" id="A0A0L0NXI8"/>
<accession>A0A0L0NXI8</accession>
<evidence type="ECO:0000256" key="1">
    <source>
        <dbReference type="SAM" id="MobiDB-lite"/>
    </source>
</evidence>
<dbReference type="VEuPathDB" id="FungiDB:QG37_04267"/>
<evidence type="ECO:0000313" key="2">
    <source>
        <dbReference type="EMBL" id="KND98922.1"/>
    </source>
</evidence>
<dbReference type="VEuPathDB" id="FungiDB:CJJ07_003428"/>
<protein>
    <submittedName>
        <fullName evidence="2">Uncharacterized protein</fullName>
    </submittedName>
</protein>
<name>A0A0L0NXI8_CANAR</name>
<dbReference type="VEuPathDB" id="FungiDB:B9J08_001208"/>
<proteinExistence type="predicted"/>